<dbReference type="GO" id="GO:0006310">
    <property type="term" value="P:DNA recombination"/>
    <property type="evidence" value="ECO:0007669"/>
    <property type="project" value="UniProtKB-KW"/>
</dbReference>
<dbReference type="InterPro" id="IPR050090">
    <property type="entry name" value="Tyrosine_recombinase_XerCD"/>
</dbReference>
<feature type="region of interest" description="Disordered" evidence="4">
    <location>
        <begin position="11"/>
        <end position="66"/>
    </location>
</feature>
<organism evidence="6 7">
    <name type="scientific">Xylanimonas protaetiae</name>
    <dbReference type="NCBI Taxonomy" id="2509457"/>
    <lineage>
        <taxon>Bacteria</taxon>
        <taxon>Bacillati</taxon>
        <taxon>Actinomycetota</taxon>
        <taxon>Actinomycetes</taxon>
        <taxon>Micrococcales</taxon>
        <taxon>Promicromonosporaceae</taxon>
        <taxon>Xylanimonas</taxon>
    </lineage>
</organism>
<dbReference type="InterPro" id="IPR036625">
    <property type="entry name" value="E3-bd_dom_sf"/>
</dbReference>
<dbReference type="InterPro" id="IPR010998">
    <property type="entry name" value="Integrase_recombinase_N"/>
</dbReference>
<evidence type="ECO:0000256" key="2">
    <source>
        <dbReference type="ARBA" id="ARBA00023125"/>
    </source>
</evidence>
<dbReference type="InterPro" id="IPR002104">
    <property type="entry name" value="Integrase_catalytic"/>
</dbReference>
<proteinExistence type="inferred from homology"/>
<dbReference type="Gene3D" id="1.10.443.10">
    <property type="entry name" value="Intergrase catalytic core"/>
    <property type="match status" value="1"/>
</dbReference>
<dbReference type="PANTHER" id="PTHR30349:SF64">
    <property type="entry name" value="PROPHAGE INTEGRASE INTD-RELATED"/>
    <property type="match status" value="1"/>
</dbReference>
<evidence type="ECO:0000256" key="4">
    <source>
        <dbReference type="SAM" id="MobiDB-lite"/>
    </source>
</evidence>
<keyword evidence="3" id="KW-0233">DNA recombination</keyword>
<evidence type="ECO:0000313" key="7">
    <source>
        <dbReference type="Proteomes" id="UP000292118"/>
    </source>
</evidence>
<sequence length="505" mass="54077">MCKVVVRIAPGRGRHEGGRNPSACPNVPRVTRPGRYAHPGVTRMTEPQPRRRRRPQRRVSGSVRRLPSGRWQARYTDADDQRHTLGTYATRAEADGAVAVVLADMHRGTYRAPDLGSETLGDYAARWLARRSDLAPRTVQLYAHHLSTYVCARLDEPGANRRTIDLGAMELRALTPARVADWHAAVVATARATMATRSKRAATMARRTDAQAARAWARGAGLDVAPTGRLSPAVLDAWRADGAPGLPSLAGVAARDAGRTTGAQAYGLVRVVCNAAVREGLLVVNPCNVPGAGRAAAAERKPATLAQVDTIAEHMPPRYAAAVHVAAWSALRAGELFALRRQDVTVKRDEAGAVVGAVLSVTRGLIELKGQPPTFGPTKTRGSQRTVHLPRVAAEHLAAHLDTFTGGGADALVFCTATGRPLPGSGRQAFFTRARKAAGREDLRWHDLRHTGATWAARTGATLAELQARLGHSTVRAAMIYQHAVSDSDERLAARLDALHLDGAL</sequence>
<feature type="domain" description="Tyr recombinase" evidence="5">
    <location>
        <begin position="298"/>
        <end position="497"/>
    </location>
</feature>
<dbReference type="InterPro" id="IPR011010">
    <property type="entry name" value="DNA_brk_join_enz"/>
</dbReference>
<dbReference type="EMBL" id="CP035493">
    <property type="protein sequence ID" value="QAY70489.1"/>
    <property type="molecule type" value="Genomic_DNA"/>
</dbReference>
<dbReference type="GO" id="GO:0003677">
    <property type="term" value="F:DNA binding"/>
    <property type="evidence" value="ECO:0007669"/>
    <property type="project" value="UniProtKB-KW"/>
</dbReference>
<name>A0A4P6F861_9MICO</name>
<dbReference type="Pfam" id="PF26003">
    <property type="entry name" value="Integrase_N_phage"/>
    <property type="match status" value="1"/>
</dbReference>
<keyword evidence="7" id="KW-1185">Reference proteome</keyword>
<dbReference type="InterPro" id="IPR013762">
    <property type="entry name" value="Integrase-like_cat_sf"/>
</dbReference>
<dbReference type="Gene3D" id="4.10.320.10">
    <property type="entry name" value="E3-binding domain"/>
    <property type="match status" value="1"/>
</dbReference>
<dbReference type="Proteomes" id="UP000292118">
    <property type="component" value="Chromosome"/>
</dbReference>
<evidence type="ECO:0000259" key="5">
    <source>
        <dbReference type="PROSITE" id="PS51898"/>
    </source>
</evidence>
<accession>A0A4P6F861</accession>
<dbReference type="PROSITE" id="PS51898">
    <property type="entry name" value="TYR_RECOMBINASE"/>
    <property type="match status" value="1"/>
</dbReference>
<dbReference type="KEGG" id="xya:ET471_10980"/>
<dbReference type="GO" id="GO:0016746">
    <property type="term" value="F:acyltransferase activity"/>
    <property type="evidence" value="ECO:0007669"/>
    <property type="project" value="InterPro"/>
</dbReference>
<dbReference type="AlphaFoldDB" id="A0A4P6F861"/>
<dbReference type="SUPFAM" id="SSF56349">
    <property type="entry name" value="DNA breaking-rejoining enzymes"/>
    <property type="match status" value="1"/>
</dbReference>
<dbReference type="Pfam" id="PF23359">
    <property type="entry name" value="Lsr2_DNA-bd"/>
    <property type="match status" value="1"/>
</dbReference>
<evidence type="ECO:0000256" key="3">
    <source>
        <dbReference type="ARBA" id="ARBA00023172"/>
    </source>
</evidence>
<reference evidence="6 7" key="1">
    <citation type="submission" date="2019-01" db="EMBL/GenBank/DDBJ databases">
        <title>Genome sequencing of strain FW10M-9.</title>
        <authorList>
            <person name="Heo J."/>
            <person name="Kim S.-J."/>
            <person name="Kim J.-S."/>
            <person name="Hong S.-B."/>
            <person name="Kwon S.-W."/>
        </authorList>
    </citation>
    <scope>NUCLEOTIDE SEQUENCE [LARGE SCALE GENOMIC DNA]</scope>
    <source>
        <strain evidence="6 7">FW10M-9</strain>
    </source>
</reference>
<comment type="similarity">
    <text evidence="1">Belongs to the 'phage' integrase family.</text>
</comment>
<dbReference type="Pfam" id="PF00589">
    <property type="entry name" value="Phage_integrase"/>
    <property type="match status" value="1"/>
</dbReference>
<dbReference type="InterPro" id="IPR058717">
    <property type="entry name" value="Phage_L5_Integrase_N"/>
</dbReference>
<evidence type="ECO:0000256" key="1">
    <source>
        <dbReference type="ARBA" id="ARBA00008857"/>
    </source>
</evidence>
<dbReference type="GO" id="GO:0015074">
    <property type="term" value="P:DNA integration"/>
    <property type="evidence" value="ECO:0007669"/>
    <property type="project" value="InterPro"/>
</dbReference>
<dbReference type="CDD" id="cd01189">
    <property type="entry name" value="INT_ICEBs1_C_like"/>
    <property type="match status" value="1"/>
</dbReference>
<keyword evidence="2" id="KW-0238">DNA-binding</keyword>
<evidence type="ECO:0000313" key="6">
    <source>
        <dbReference type="EMBL" id="QAY70489.1"/>
    </source>
</evidence>
<dbReference type="InterPro" id="IPR055370">
    <property type="entry name" value="Lsr2_DNA-bd"/>
</dbReference>
<protein>
    <submittedName>
        <fullName evidence="6">Site-specific integrase</fullName>
    </submittedName>
</protein>
<dbReference type="OrthoDB" id="1822491at2"/>
<gene>
    <name evidence="6" type="ORF">ET471_10980</name>
</gene>
<dbReference type="PANTHER" id="PTHR30349">
    <property type="entry name" value="PHAGE INTEGRASE-RELATED"/>
    <property type="match status" value="1"/>
</dbReference>
<dbReference type="Gene3D" id="1.10.150.130">
    <property type="match status" value="1"/>
</dbReference>